<comment type="caution">
    <text evidence="2">The sequence shown here is derived from an EMBL/GenBank/DDBJ whole genome shotgun (WGS) entry which is preliminary data.</text>
</comment>
<protein>
    <recommendedName>
        <fullName evidence="1">GmrSD restriction endonucleases N-terminal domain-containing protein</fullName>
    </recommendedName>
</protein>
<organism evidence="2 3">
    <name type="scientific">Lentisphaera araneosa HTCC2155</name>
    <dbReference type="NCBI Taxonomy" id="313628"/>
    <lineage>
        <taxon>Bacteria</taxon>
        <taxon>Pseudomonadati</taxon>
        <taxon>Lentisphaerota</taxon>
        <taxon>Lentisphaeria</taxon>
        <taxon>Lentisphaerales</taxon>
        <taxon>Lentisphaeraceae</taxon>
        <taxon>Lentisphaera</taxon>
    </lineage>
</organism>
<reference evidence="2 3" key="1">
    <citation type="journal article" date="2010" name="J. Bacteriol.">
        <title>Genome sequence of Lentisphaera araneosa HTCC2155T, the type species of the order Lentisphaerales in the phylum Lentisphaerae.</title>
        <authorList>
            <person name="Thrash J.C."/>
            <person name="Cho J.C."/>
            <person name="Vergin K.L."/>
            <person name="Morris R.M."/>
            <person name="Giovannoni S.J."/>
        </authorList>
    </citation>
    <scope>NUCLEOTIDE SEQUENCE [LARGE SCALE GENOMIC DNA]</scope>
    <source>
        <strain evidence="2 3">HTCC2155</strain>
    </source>
</reference>
<keyword evidence="3" id="KW-1185">Reference proteome</keyword>
<dbReference type="Pfam" id="PF03235">
    <property type="entry name" value="GmrSD_N"/>
    <property type="match status" value="1"/>
</dbReference>
<dbReference type="eggNOG" id="COG1479">
    <property type="taxonomic scope" value="Bacteria"/>
</dbReference>
<sequence>MSEGKKSLKDILNSRNIKQIIIPEIQRDYVWKTENVEKLLKSIVADAKESDPGITKEELDKLPPALRDQVERSLEENKIFSNIGFIYAYEDSEYKSRYFLIDGQQRLTTLYLLLLATAINSGKENYFSTHYFNNTLPKLDYKVRESAHNFLVNFMTYLLGGGDIKNIESQYWYFSNYKNDRTISSILRNYKTIASFVKDEKLSVDYVENNIELWFFDISKSSQGEELYIYMNSRGEEVIANENIKASLLENCSDKEKHEWGVKWEDWQDFFWKNRGAKLNSDQGFNEFLKWVIIIEKIKTSPNSSAEELGKFILAIRDQQKFSSELLTVNKIDEYFETIKYLKDLGLIGKKWLTGDTSTIDYFRLFPAILYINKLDAQEVHLRRLLRFFANVSKSVDISKNPDTQVVNAIRLMLKFLDDAHVDVTGFLQYKQSTNYKAILSSEECYKLSLYGEPPLETSRDDLETLFWGAEDSKLLNGKIEFLLFVSGSPVLGSLEKFNLRKFTTIYESFKDLFNKPTDELRRALLTVGDYTIDVGYSTNLSSARYSFGDGIEEWRKIINNHDNKLRFKKFFESYISVSCDNESSKVDSLNNIITSFLSRETLPNYWYVPFIENEKLLPYCENKKVCYQGNNPDTIYLIKKKKATKYEKLSSFQGVSC</sequence>
<evidence type="ECO:0000313" key="3">
    <source>
        <dbReference type="Proteomes" id="UP000004947"/>
    </source>
</evidence>
<gene>
    <name evidence="2" type="ORF">LNTAR_15067</name>
</gene>
<dbReference type="STRING" id="313628.LNTAR_15067"/>
<proteinExistence type="predicted"/>
<dbReference type="EMBL" id="ABCK01000024">
    <property type="protein sequence ID" value="EDM25748.1"/>
    <property type="molecule type" value="Genomic_DNA"/>
</dbReference>
<evidence type="ECO:0000313" key="2">
    <source>
        <dbReference type="EMBL" id="EDM25748.1"/>
    </source>
</evidence>
<dbReference type="PANTHER" id="PTHR35149">
    <property type="entry name" value="SLL5132 PROTEIN"/>
    <property type="match status" value="1"/>
</dbReference>
<dbReference type="AlphaFoldDB" id="A6DRD8"/>
<evidence type="ECO:0000259" key="1">
    <source>
        <dbReference type="Pfam" id="PF03235"/>
    </source>
</evidence>
<accession>A6DRD8</accession>
<name>A6DRD8_9BACT</name>
<dbReference type="Proteomes" id="UP000004947">
    <property type="component" value="Unassembled WGS sequence"/>
</dbReference>
<dbReference type="OrthoDB" id="3654724at2"/>
<dbReference type="InterPro" id="IPR004919">
    <property type="entry name" value="GmrSD_N"/>
</dbReference>
<dbReference type="RefSeq" id="WP_007280410.1">
    <property type="nucleotide sequence ID" value="NZ_ABCK01000024.1"/>
</dbReference>
<feature type="domain" description="GmrSD restriction endonucleases N-terminal" evidence="1">
    <location>
        <begin position="8"/>
        <end position="248"/>
    </location>
</feature>
<dbReference type="PANTHER" id="PTHR35149:SF2">
    <property type="entry name" value="DUF262 DOMAIN-CONTAINING PROTEIN"/>
    <property type="match status" value="1"/>
</dbReference>